<dbReference type="Proteomes" id="UP000073492">
    <property type="component" value="Unassembled WGS sequence"/>
</dbReference>
<name>A0A139I5N3_9PEZI</name>
<sequence length="729" mass="79846">MACVTAAIRHPPSAIRHPPSPSPSCESRVKNDASRLKLAGCAAFCLTPFFADDLLSLAPSKTISLDTRPQCLFHSVTGSSRSMNLLQSHRARVVYRLPLNSASAFVCATLPERRRAAETSSACTASSLIRLQQRARPSRAELTTAGMDSGRCNFKLQVLSVSSYGTSYLLCMIANRATTTSDSCQNKHLIIALTCMHGHSSGSPAIQAEDRGQRYHKPKHLAAHNDFDDRMVGNDGGLTSRASTKLLSVSPVRSAEPATLDARGISVSSRRRAVCPRPAPKSPVSTVDSKRDCSDPDPCGLASPSEQAVGDGGLTTPPRTWERQTYYSFRAAPAEMTISIFAKAVGVGNLAARLAEPRLSSSYQRDHRRGLDLAWPSRSSLEQPKCRIITQLREAGIVNPAVCRESHYLATSSPALHGMRRCLMATERQHGHIAIDDGVWSYGIATSIATSVANAQLILGAVLMRLWLYLHPALYRSRANGCKKDSPWLKQLSRPQTRSAANVAAVGGRLFGQTAFVRRHGTGEPLMFIRHMGSRPSGFNAHLATEPQQLASRQSGTDTAAVRKPGRRKKEEIDKRAPHRMRSRSLPGAARCRIQGSGRPRPRRRRDPAMPLALPSTFIDKNIRAFNVELAAWRHHDDLASDKSSIIERPSLNNEHFSDRDCDGRTGSHRCLLWKRPLFAAYLGSPASAPVMCLKSSTKVGPSRTDWPIFNNHMESDGMILVWLLGVFR</sequence>
<keyword evidence="3" id="KW-1185">Reference proteome</keyword>
<feature type="compositionally biased region" description="Polar residues" evidence="1">
    <location>
        <begin position="546"/>
        <end position="558"/>
    </location>
</feature>
<organism evidence="2 3">
    <name type="scientific">Pseudocercospora musae</name>
    <dbReference type="NCBI Taxonomy" id="113226"/>
    <lineage>
        <taxon>Eukaryota</taxon>
        <taxon>Fungi</taxon>
        <taxon>Dikarya</taxon>
        <taxon>Ascomycota</taxon>
        <taxon>Pezizomycotina</taxon>
        <taxon>Dothideomycetes</taxon>
        <taxon>Dothideomycetidae</taxon>
        <taxon>Mycosphaerellales</taxon>
        <taxon>Mycosphaerellaceae</taxon>
        <taxon>Pseudocercospora</taxon>
    </lineage>
</organism>
<evidence type="ECO:0000256" key="1">
    <source>
        <dbReference type="SAM" id="MobiDB-lite"/>
    </source>
</evidence>
<evidence type="ECO:0000313" key="3">
    <source>
        <dbReference type="Proteomes" id="UP000073492"/>
    </source>
</evidence>
<feature type="region of interest" description="Disordered" evidence="1">
    <location>
        <begin position="271"/>
        <end position="317"/>
    </location>
</feature>
<evidence type="ECO:0000313" key="2">
    <source>
        <dbReference type="EMBL" id="KXT09996.1"/>
    </source>
</evidence>
<gene>
    <name evidence="2" type="ORF">AC579_3975</name>
</gene>
<dbReference type="AlphaFoldDB" id="A0A139I5N3"/>
<dbReference type="EMBL" id="LFZO01000292">
    <property type="protein sequence ID" value="KXT09996.1"/>
    <property type="molecule type" value="Genomic_DNA"/>
</dbReference>
<reference evidence="2 3" key="1">
    <citation type="submission" date="2015-07" db="EMBL/GenBank/DDBJ databases">
        <title>Comparative genomics of the Sigatoka disease complex on banana suggests a link between parallel evolutionary changes in Pseudocercospora fijiensis and Pseudocercospora eumusae and increased virulence on the banana host.</title>
        <authorList>
            <person name="Chang T.-C."/>
            <person name="Salvucci A."/>
            <person name="Crous P.W."/>
            <person name="Stergiopoulos I."/>
        </authorList>
    </citation>
    <scope>NUCLEOTIDE SEQUENCE [LARGE SCALE GENOMIC DNA]</scope>
    <source>
        <strain evidence="2 3">CBS 116634</strain>
    </source>
</reference>
<feature type="region of interest" description="Disordered" evidence="1">
    <location>
        <begin position="546"/>
        <end position="587"/>
    </location>
</feature>
<protein>
    <submittedName>
        <fullName evidence="2">Uncharacterized protein</fullName>
    </submittedName>
</protein>
<comment type="caution">
    <text evidence="2">The sequence shown here is derived from an EMBL/GenBank/DDBJ whole genome shotgun (WGS) entry which is preliminary data.</text>
</comment>
<accession>A0A139I5N3</accession>
<proteinExistence type="predicted"/>